<feature type="compositionally biased region" description="Pro residues" evidence="2">
    <location>
        <begin position="233"/>
        <end position="246"/>
    </location>
</feature>
<feature type="compositionally biased region" description="Pro residues" evidence="2">
    <location>
        <begin position="91"/>
        <end position="194"/>
    </location>
</feature>
<evidence type="ECO:0000256" key="1">
    <source>
        <dbReference type="PROSITE-ProRule" id="PRU00047"/>
    </source>
</evidence>
<feature type="compositionally biased region" description="Basic and acidic residues" evidence="2">
    <location>
        <begin position="507"/>
        <end position="537"/>
    </location>
</feature>
<feature type="region of interest" description="Disordered" evidence="2">
    <location>
        <begin position="38"/>
        <end position="672"/>
    </location>
</feature>
<feature type="compositionally biased region" description="Basic and acidic residues" evidence="2">
    <location>
        <begin position="443"/>
        <end position="452"/>
    </location>
</feature>
<dbReference type="EMBL" id="JAGMUV010000014">
    <property type="protein sequence ID" value="KAH7134343.1"/>
    <property type="molecule type" value="Genomic_DNA"/>
</dbReference>
<keyword evidence="1" id="KW-0863">Zinc-finger</keyword>
<evidence type="ECO:0000313" key="4">
    <source>
        <dbReference type="EMBL" id="KAH7134343.1"/>
    </source>
</evidence>
<evidence type="ECO:0000313" key="5">
    <source>
        <dbReference type="Proteomes" id="UP000738349"/>
    </source>
</evidence>
<feature type="compositionally biased region" description="Basic and acidic residues" evidence="2">
    <location>
        <begin position="324"/>
        <end position="348"/>
    </location>
</feature>
<dbReference type="InterPro" id="IPR001878">
    <property type="entry name" value="Znf_CCHC"/>
</dbReference>
<feature type="compositionally biased region" description="Pro residues" evidence="2">
    <location>
        <begin position="213"/>
        <end position="224"/>
    </location>
</feature>
<feature type="compositionally biased region" description="Basic and acidic residues" evidence="2">
    <location>
        <begin position="576"/>
        <end position="586"/>
    </location>
</feature>
<proteinExistence type="predicted"/>
<dbReference type="SMART" id="SM00343">
    <property type="entry name" value="ZnF_C2HC"/>
    <property type="match status" value="1"/>
</dbReference>
<dbReference type="PRINTS" id="PR01217">
    <property type="entry name" value="PRICHEXTENSN"/>
</dbReference>
<feature type="compositionally biased region" description="Basic and acidic residues" evidence="2">
    <location>
        <begin position="288"/>
        <end position="298"/>
    </location>
</feature>
<dbReference type="Pfam" id="PF00098">
    <property type="entry name" value="zf-CCHC"/>
    <property type="match status" value="1"/>
</dbReference>
<evidence type="ECO:0000256" key="2">
    <source>
        <dbReference type="SAM" id="MobiDB-lite"/>
    </source>
</evidence>
<dbReference type="Proteomes" id="UP000738349">
    <property type="component" value="Unassembled WGS sequence"/>
</dbReference>
<dbReference type="PROSITE" id="PS50158">
    <property type="entry name" value="ZF_CCHC"/>
    <property type="match status" value="1"/>
</dbReference>
<feature type="compositionally biased region" description="Basic and acidic residues" evidence="2">
    <location>
        <begin position="633"/>
        <end position="648"/>
    </location>
</feature>
<feature type="domain" description="CCHC-type" evidence="3">
    <location>
        <begin position="17"/>
        <end position="32"/>
    </location>
</feature>
<feature type="compositionally biased region" description="Polar residues" evidence="2">
    <location>
        <begin position="360"/>
        <end position="379"/>
    </location>
</feature>
<feature type="compositionally biased region" description="Low complexity" evidence="2">
    <location>
        <begin position="195"/>
        <end position="212"/>
    </location>
</feature>
<dbReference type="InterPro" id="IPR036875">
    <property type="entry name" value="Znf_CCHC_sf"/>
</dbReference>
<reference evidence="4" key="1">
    <citation type="journal article" date="2021" name="Nat. Commun.">
        <title>Genetic determinants of endophytism in the Arabidopsis root mycobiome.</title>
        <authorList>
            <person name="Mesny F."/>
            <person name="Miyauchi S."/>
            <person name="Thiergart T."/>
            <person name="Pickel B."/>
            <person name="Atanasova L."/>
            <person name="Karlsson M."/>
            <person name="Huettel B."/>
            <person name="Barry K.W."/>
            <person name="Haridas S."/>
            <person name="Chen C."/>
            <person name="Bauer D."/>
            <person name="Andreopoulos W."/>
            <person name="Pangilinan J."/>
            <person name="LaButti K."/>
            <person name="Riley R."/>
            <person name="Lipzen A."/>
            <person name="Clum A."/>
            <person name="Drula E."/>
            <person name="Henrissat B."/>
            <person name="Kohler A."/>
            <person name="Grigoriev I.V."/>
            <person name="Martin F.M."/>
            <person name="Hacquard S."/>
        </authorList>
    </citation>
    <scope>NUCLEOTIDE SEQUENCE</scope>
    <source>
        <strain evidence="4">MPI-CAGE-AT-0147</strain>
    </source>
</reference>
<dbReference type="GO" id="GO:0003676">
    <property type="term" value="F:nucleic acid binding"/>
    <property type="evidence" value="ECO:0007669"/>
    <property type="project" value="InterPro"/>
</dbReference>
<gene>
    <name evidence="4" type="ORF">EDB81DRAFT_95965</name>
</gene>
<dbReference type="GO" id="GO:0008270">
    <property type="term" value="F:zinc ion binding"/>
    <property type="evidence" value="ECO:0007669"/>
    <property type="project" value="UniProtKB-KW"/>
</dbReference>
<keyword evidence="1" id="KW-0479">Metal-binding</keyword>
<dbReference type="Gene3D" id="4.10.60.10">
    <property type="entry name" value="Zinc finger, CCHC-type"/>
    <property type="match status" value="1"/>
</dbReference>
<sequence length="672" mass="73737">MPTSAPGHAARPEDAQCYNCGTSGHWAIACPEPTRETPAGLAAWRSTNTMGKGNNRDQHGGSKKAKGPIITKYAPPPPSAPTVNRYGPPGYGQPPAPYSGPAPPYPPQYPPHSAPPPGYPPGYSPPGYPPQSYPPPSYGNPPLPPPPGPPPGPYGLPPPPLPSLPPHHAPHPAGLPPSYPPTYGPPPTNQPPQPYSSRPSYGSPYPQPISYSPHPPPSYPPTYPPSSASPVYGLPPPPRPGPPPGPSSRLSSGSPPLSRHGPPKLSTLPAANKSHPSLPPRPPQSNRNVHEPSRDHRDHRNKKKHDRHNRNRDNRHKKGTSHPRPSDHKAPDHKAEGSRLRPESKGQDTSRPQPSYLPEGQSSSTNSPKKTLETPATSSNRRHDGATEPAPESRQQRVPEPRPELPNKLEPSDTSKTAEAESEEMPLLNAPDSPRLPELIEGASHHSEEHLLPKTWDAEGDESKSDALIENVEEFFKLLHDNSDPPLEQDDGPRRDSLPKSYIEGSLFERDAFSDSGDVNEHPPKHGHAGDHTPEKRPAKRQRSISPPYQSPGRRENDLPERPRDSFVPRPRKLHRLEDSDKRSTDLPHTLHRRSPDRRRSYEREPSRSRSLSSRRSSVSVASSGLDSLEAELLGRPDKARTPEDTNKRRQSGGNKPKKRQPRLDSAYSRRW</sequence>
<comment type="caution">
    <text evidence="4">The sequence shown here is derived from an EMBL/GenBank/DDBJ whole genome shotgun (WGS) entry which is preliminary data.</text>
</comment>
<dbReference type="SUPFAM" id="SSF57756">
    <property type="entry name" value="Retrovirus zinc finger-like domains"/>
    <property type="match status" value="1"/>
</dbReference>
<organism evidence="4 5">
    <name type="scientific">Dactylonectria macrodidyma</name>
    <dbReference type="NCBI Taxonomy" id="307937"/>
    <lineage>
        <taxon>Eukaryota</taxon>
        <taxon>Fungi</taxon>
        <taxon>Dikarya</taxon>
        <taxon>Ascomycota</taxon>
        <taxon>Pezizomycotina</taxon>
        <taxon>Sordariomycetes</taxon>
        <taxon>Hypocreomycetidae</taxon>
        <taxon>Hypocreales</taxon>
        <taxon>Nectriaceae</taxon>
        <taxon>Dactylonectria</taxon>
    </lineage>
</organism>
<name>A0A9P9IT38_9HYPO</name>
<dbReference type="OrthoDB" id="3550095at2759"/>
<feature type="compositionally biased region" description="Basic and acidic residues" evidence="2">
    <location>
        <begin position="553"/>
        <end position="567"/>
    </location>
</feature>
<feature type="compositionally biased region" description="Low complexity" evidence="2">
    <location>
        <begin position="609"/>
        <end position="628"/>
    </location>
</feature>
<dbReference type="AlphaFoldDB" id="A0A9P9IT38"/>
<protein>
    <recommendedName>
        <fullName evidence="3">CCHC-type domain-containing protein</fullName>
    </recommendedName>
</protein>
<keyword evidence="5" id="KW-1185">Reference proteome</keyword>
<accession>A0A9P9IT38</accession>
<feature type="compositionally biased region" description="Basic and acidic residues" evidence="2">
    <location>
        <begin position="474"/>
        <end position="483"/>
    </location>
</feature>
<feature type="compositionally biased region" description="Basic and acidic residues" evidence="2">
    <location>
        <begin position="598"/>
        <end position="608"/>
    </location>
</feature>
<feature type="compositionally biased region" description="Basic and acidic residues" evidence="2">
    <location>
        <begin position="394"/>
        <end position="419"/>
    </location>
</feature>
<feature type="compositionally biased region" description="Basic residues" evidence="2">
    <location>
        <begin position="299"/>
        <end position="321"/>
    </location>
</feature>
<feature type="compositionally biased region" description="Low complexity" evidence="2">
    <location>
        <begin position="247"/>
        <end position="260"/>
    </location>
</feature>
<keyword evidence="1" id="KW-0862">Zinc</keyword>
<evidence type="ECO:0000259" key="3">
    <source>
        <dbReference type="PROSITE" id="PS50158"/>
    </source>
</evidence>